<proteinExistence type="inferred from homology"/>
<dbReference type="AlphaFoldDB" id="A0AA38H0Y9"/>
<comment type="catalytic activity">
    <reaction evidence="5">
        <text>a long-chain fatty acid + ATP + CoA = a long-chain fatty acyl-CoA + AMP + diphosphate</text>
        <dbReference type="Rhea" id="RHEA:15421"/>
        <dbReference type="ChEBI" id="CHEBI:30616"/>
        <dbReference type="ChEBI" id="CHEBI:33019"/>
        <dbReference type="ChEBI" id="CHEBI:57287"/>
        <dbReference type="ChEBI" id="CHEBI:57560"/>
        <dbReference type="ChEBI" id="CHEBI:83139"/>
        <dbReference type="ChEBI" id="CHEBI:456215"/>
        <dbReference type="EC" id="6.2.1.3"/>
    </reaction>
</comment>
<dbReference type="InterPro" id="IPR000873">
    <property type="entry name" value="AMP-dep_synth/lig_dom"/>
</dbReference>
<dbReference type="PANTHER" id="PTHR43272:SF83">
    <property type="entry name" value="ACYL-COA SYNTHETASE LONG-CHAIN, ISOFORM J"/>
    <property type="match status" value="1"/>
</dbReference>
<dbReference type="GO" id="GO:0004467">
    <property type="term" value="F:long-chain fatty acid-CoA ligase activity"/>
    <property type="evidence" value="ECO:0007669"/>
    <property type="project" value="UniProtKB-EC"/>
</dbReference>
<keyword evidence="6" id="KW-0472">Membrane</keyword>
<dbReference type="Gene3D" id="3.40.50.12780">
    <property type="entry name" value="N-terminal domain of ligase-like"/>
    <property type="match status" value="1"/>
</dbReference>
<feature type="transmembrane region" description="Helical" evidence="6">
    <location>
        <begin position="54"/>
        <end position="72"/>
    </location>
</feature>
<feature type="domain" description="AMP-dependent synthetase/ligase" evidence="7">
    <location>
        <begin position="154"/>
        <end position="571"/>
    </location>
</feature>
<dbReference type="PROSITE" id="PS00455">
    <property type="entry name" value="AMP_BINDING"/>
    <property type="match status" value="1"/>
</dbReference>
<dbReference type="SUPFAM" id="SSF56801">
    <property type="entry name" value="Acetyl-CoA synthetase-like"/>
    <property type="match status" value="1"/>
</dbReference>
<keyword evidence="3" id="KW-0547">Nucleotide-binding</keyword>
<keyword evidence="2" id="KW-0436">Ligase</keyword>
<dbReference type="PANTHER" id="PTHR43272">
    <property type="entry name" value="LONG-CHAIN-FATTY-ACID--COA LIGASE"/>
    <property type="match status" value="1"/>
</dbReference>
<name>A0AA38H0Y9_TAXCH</name>
<accession>A0AA38H0Y9</accession>
<protein>
    <recommendedName>
        <fullName evidence="7">AMP-dependent synthetase/ligase domain-containing protein</fullName>
    </recommendedName>
</protein>
<evidence type="ECO:0000256" key="3">
    <source>
        <dbReference type="ARBA" id="ARBA00022741"/>
    </source>
</evidence>
<evidence type="ECO:0000313" key="8">
    <source>
        <dbReference type="EMBL" id="KAH9331450.1"/>
    </source>
</evidence>
<comment type="caution">
    <text evidence="8">The sequence shown here is derived from an EMBL/GenBank/DDBJ whole genome shotgun (WGS) entry which is preliminary data.</text>
</comment>
<reference evidence="8 9" key="1">
    <citation type="journal article" date="2021" name="Nat. Plants">
        <title>The Taxus genome provides insights into paclitaxel biosynthesis.</title>
        <authorList>
            <person name="Xiong X."/>
            <person name="Gou J."/>
            <person name="Liao Q."/>
            <person name="Li Y."/>
            <person name="Zhou Q."/>
            <person name="Bi G."/>
            <person name="Li C."/>
            <person name="Du R."/>
            <person name="Wang X."/>
            <person name="Sun T."/>
            <person name="Guo L."/>
            <person name="Liang H."/>
            <person name="Lu P."/>
            <person name="Wu Y."/>
            <person name="Zhang Z."/>
            <person name="Ro D.K."/>
            <person name="Shang Y."/>
            <person name="Huang S."/>
            <person name="Yan J."/>
        </authorList>
    </citation>
    <scope>NUCLEOTIDE SEQUENCE [LARGE SCALE GENOMIC DNA]</scope>
    <source>
        <strain evidence="8">Ta-2019</strain>
    </source>
</reference>
<keyword evidence="9" id="KW-1185">Reference proteome</keyword>
<keyword evidence="4" id="KW-0067">ATP-binding</keyword>
<dbReference type="Proteomes" id="UP000824469">
    <property type="component" value="Unassembled WGS sequence"/>
</dbReference>
<evidence type="ECO:0000256" key="1">
    <source>
        <dbReference type="ARBA" id="ARBA00006432"/>
    </source>
</evidence>
<keyword evidence="6" id="KW-0812">Transmembrane</keyword>
<dbReference type="CDD" id="cd17639">
    <property type="entry name" value="LC_FACS_euk1"/>
    <property type="match status" value="1"/>
</dbReference>
<evidence type="ECO:0000256" key="2">
    <source>
        <dbReference type="ARBA" id="ARBA00022598"/>
    </source>
</evidence>
<dbReference type="InterPro" id="IPR020845">
    <property type="entry name" value="AMP-binding_CS"/>
</dbReference>
<evidence type="ECO:0000313" key="9">
    <source>
        <dbReference type="Proteomes" id="UP000824469"/>
    </source>
</evidence>
<dbReference type="GO" id="GO:0005783">
    <property type="term" value="C:endoplasmic reticulum"/>
    <property type="evidence" value="ECO:0007669"/>
    <property type="project" value="TreeGrafter"/>
</dbReference>
<dbReference type="InterPro" id="IPR042099">
    <property type="entry name" value="ANL_N_sf"/>
</dbReference>
<sequence>ECWTLSKTVDVLVTTFTGHMADTSRKDTTIPFLQSPGEGDSGITTNQYGLERKAISSFVAILLPVFLSLVFINRKKEKVRGVHVDVGGDPGFTIQNHKFPVLIKSPWEGATTLAALFEQACKKHAQMRLLGSRKLISRETEFGENGRALEKLHLGNYEWLSYAETFERACNFAAGLANLGHERGERAAIFAETRGEWLIALQGCFRQNITVVTIYASLGEEALVHSLNETEVSTVICDSKQLKKLIDISARVESVKRIVYMEDKAITIEPLSSENSTRWTVVSFSEVERLGLQNHVDPNLPVASDVAVIMYTSGSTGLPKGVMMTHGNVVATVAAVMTIVPGLGNKDTYLAYLPLAHILELVAEVTMVSAGCAIGYGSPSTLTDTSNKIKKGTKGDAPMLGPTLMTAVPAILDRIRNGVQKEVDAKGGISKTLFNTVYGRRLAAIEGSWYGAWGLEKSLWDALVFKKTRALLGGQVRFLLSGGAPLSRETQRFINICFGVPIGQGYGLTETCAGSTFSEWDDTTVGRVGPPIPCCYVKLVNWEEGGYLTTDSPMPRGEIVVGGPSVTVGYFKNVAKTDEVYKVDENGMRWFYTGDIGRFHPDGCLEIIDRRKDIVKLQHGEYVSLGKVEAALGACKYVDNIMLHADPFHSYSVALLVPRRKTLEDWAQSLHLEYKDFTDLCQKKESIKEVYGSLLKDGKNAKLESFELPAKIKLLPDTWTPENGLVTAALKLKREVLKKTFAEDLSKLYE</sequence>
<dbReference type="OMA" id="AHIFEMG"/>
<gene>
    <name evidence="8" type="ORF">KI387_003558</name>
</gene>
<evidence type="ECO:0000256" key="4">
    <source>
        <dbReference type="ARBA" id="ARBA00022840"/>
    </source>
</evidence>
<dbReference type="Pfam" id="PF00501">
    <property type="entry name" value="AMP-binding"/>
    <property type="match status" value="1"/>
</dbReference>
<dbReference type="GO" id="GO:0016020">
    <property type="term" value="C:membrane"/>
    <property type="evidence" value="ECO:0007669"/>
    <property type="project" value="TreeGrafter"/>
</dbReference>
<dbReference type="GO" id="GO:0005524">
    <property type="term" value="F:ATP binding"/>
    <property type="evidence" value="ECO:0007669"/>
    <property type="project" value="UniProtKB-KW"/>
</dbReference>
<comment type="similarity">
    <text evidence="1">Belongs to the ATP-dependent AMP-binding enzyme family.</text>
</comment>
<evidence type="ECO:0000259" key="7">
    <source>
        <dbReference type="Pfam" id="PF00501"/>
    </source>
</evidence>
<keyword evidence="6" id="KW-1133">Transmembrane helix</keyword>
<organism evidence="8 9">
    <name type="scientific">Taxus chinensis</name>
    <name type="common">Chinese yew</name>
    <name type="synonym">Taxus wallichiana var. chinensis</name>
    <dbReference type="NCBI Taxonomy" id="29808"/>
    <lineage>
        <taxon>Eukaryota</taxon>
        <taxon>Viridiplantae</taxon>
        <taxon>Streptophyta</taxon>
        <taxon>Embryophyta</taxon>
        <taxon>Tracheophyta</taxon>
        <taxon>Spermatophyta</taxon>
        <taxon>Pinopsida</taxon>
        <taxon>Pinidae</taxon>
        <taxon>Conifers II</taxon>
        <taxon>Cupressales</taxon>
        <taxon>Taxaceae</taxon>
        <taxon>Taxus</taxon>
    </lineage>
</organism>
<evidence type="ECO:0000256" key="5">
    <source>
        <dbReference type="ARBA" id="ARBA00036813"/>
    </source>
</evidence>
<dbReference type="EMBL" id="JAHRHJ020000001">
    <property type="protein sequence ID" value="KAH9331450.1"/>
    <property type="molecule type" value="Genomic_DNA"/>
</dbReference>
<feature type="non-terminal residue" evidence="8">
    <location>
        <position position="750"/>
    </location>
</feature>
<evidence type="ECO:0000256" key="6">
    <source>
        <dbReference type="SAM" id="Phobius"/>
    </source>
</evidence>